<proteinExistence type="predicted"/>
<gene>
    <name evidence="5" type="primary">LOC107071717</name>
</gene>
<sequence>MILSRPVYSSCIKIHFILKMSSSDSNDDLVSPIMKKRRLEESSSSEDVTDKEIESDTQTDSSISEYTDSSDNESKTEDEDTNATWNIIGGNREPFQFSAKPGLQQIVPKRFRNKCMFYMEKYLNDELIGIIVEQTNLYANQFLQSQPNLKPHSRMKKWYPTCNNEIRCFIALLILQGIVKKPTLQMYYSKRECISTPFFSKVMSRDRFVLLCKFLHFENNQLYDQKKPKTKMTKIKTVLDNILEKCQSLYIPQLDICIDELLPMWKGRLSWKHYIPSKRNRFGIKFLVLCESESGYVWNFFVYSNKNTDYDQRYLEFKISERIVLQLCSDLLYRGYRLYLNNCYTSIPLIEKLCEYKTDVVGTIRKSRIGIPSDVIKLPIRKGEYAVKFKNKIMLMKWKNKREVYLASTVHNDNMIKIEKRKIITRKPEVVIDYNKKMGGVDLSDGIIIAYSAVRKRLKKYYKRIFLHLLDIICLNAFILYKKNNGSLSRINFLMEFVEETITSYQIQGEKSTQTIRQPTYHVTRLVGNHVPNYIPGTSKSNPTRRCSLCSKRKIRKETRYLCTTCKVPLCVVPCFGEYHSKTEI</sequence>
<dbReference type="PANTHER" id="PTHR46599">
    <property type="entry name" value="PIGGYBAC TRANSPOSABLE ELEMENT-DERIVED PROTEIN 4"/>
    <property type="match status" value="1"/>
</dbReference>
<organism evidence="4 5">
    <name type="scientific">Polistes dominula</name>
    <name type="common">European paper wasp</name>
    <name type="synonym">Vespa dominula</name>
    <dbReference type="NCBI Taxonomy" id="743375"/>
    <lineage>
        <taxon>Eukaryota</taxon>
        <taxon>Metazoa</taxon>
        <taxon>Ecdysozoa</taxon>
        <taxon>Arthropoda</taxon>
        <taxon>Hexapoda</taxon>
        <taxon>Insecta</taxon>
        <taxon>Pterygota</taxon>
        <taxon>Neoptera</taxon>
        <taxon>Endopterygota</taxon>
        <taxon>Hymenoptera</taxon>
        <taxon>Apocrita</taxon>
        <taxon>Aculeata</taxon>
        <taxon>Vespoidea</taxon>
        <taxon>Vespidae</taxon>
        <taxon>Polistinae</taxon>
        <taxon>Polistini</taxon>
        <taxon>Polistes</taxon>
    </lineage>
</organism>
<evidence type="ECO:0000313" key="5">
    <source>
        <dbReference type="RefSeq" id="XP_015186432.1"/>
    </source>
</evidence>
<dbReference type="PANTHER" id="PTHR46599:SF3">
    <property type="entry name" value="PIGGYBAC TRANSPOSABLE ELEMENT-DERIVED PROTEIN 4"/>
    <property type="match status" value="1"/>
</dbReference>
<dbReference type="GeneID" id="107071717"/>
<dbReference type="Proteomes" id="UP000694924">
    <property type="component" value="Unplaced"/>
</dbReference>
<feature type="domain" description="PiggyBac transposable element-derived protein 4 C-terminal zinc-finger" evidence="2">
    <location>
        <begin position="542"/>
        <end position="580"/>
    </location>
</feature>
<dbReference type="Pfam" id="PF13842">
    <property type="entry name" value="zf-Tnp_2"/>
    <property type="match status" value="1"/>
</dbReference>
<evidence type="ECO:0000259" key="3">
    <source>
        <dbReference type="Pfam" id="PF13843"/>
    </source>
</evidence>
<dbReference type="RefSeq" id="XP_015186432.1">
    <property type="nucleotide sequence ID" value="XM_015330946.1"/>
</dbReference>
<feature type="domain" description="PiggyBac transposable element-derived protein" evidence="3">
    <location>
        <begin position="120"/>
        <end position="478"/>
    </location>
</feature>
<evidence type="ECO:0000313" key="4">
    <source>
        <dbReference type="Proteomes" id="UP000694924"/>
    </source>
</evidence>
<dbReference type="InterPro" id="IPR032718">
    <property type="entry name" value="PGBD4_Znf_C"/>
</dbReference>
<feature type="compositionally biased region" description="Acidic residues" evidence="1">
    <location>
        <begin position="68"/>
        <end position="80"/>
    </location>
</feature>
<evidence type="ECO:0000256" key="1">
    <source>
        <dbReference type="SAM" id="MobiDB-lite"/>
    </source>
</evidence>
<feature type="compositionally biased region" description="Polar residues" evidence="1">
    <location>
        <begin position="58"/>
        <end position="67"/>
    </location>
</feature>
<evidence type="ECO:0000259" key="2">
    <source>
        <dbReference type="Pfam" id="PF13842"/>
    </source>
</evidence>
<name>A0ABM1J1U5_POLDO</name>
<reference evidence="5" key="1">
    <citation type="submission" date="2025-08" db="UniProtKB">
        <authorList>
            <consortium name="RefSeq"/>
        </authorList>
    </citation>
    <scope>IDENTIFICATION</scope>
    <source>
        <tissue evidence="5">Whole body</tissue>
    </source>
</reference>
<protein>
    <submittedName>
        <fullName evidence="5">PiggyBac transposable element-derived protein 4-like isoform X1</fullName>
    </submittedName>
</protein>
<feature type="region of interest" description="Disordered" evidence="1">
    <location>
        <begin position="34"/>
        <end position="80"/>
    </location>
</feature>
<dbReference type="InterPro" id="IPR029526">
    <property type="entry name" value="PGBD"/>
</dbReference>
<dbReference type="Pfam" id="PF13843">
    <property type="entry name" value="DDE_Tnp_1_7"/>
    <property type="match status" value="1"/>
</dbReference>
<accession>A0ABM1J1U5</accession>
<keyword evidence="4" id="KW-1185">Reference proteome</keyword>